<dbReference type="SUPFAM" id="SSF55418">
    <property type="entry name" value="eIF4e-like"/>
    <property type="match status" value="1"/>
</dbReference>
<keyword evidence="4 6" id="KW-0694">RNA-binding</keyword>
<reference evidence="8" key="1">
    <citation type="submission" date="2021-01" db="EMBL/GenBank/DDBJ databases">
        <authorList>
            <person name="Corre E."/>
            <person name="Pelletier E."/>
            <person name="Niang G."/>
            <person name="Scheremetjew M."/>
            <person name="Finn R."/>
            <person name="Kale V."/>
            <person name="Holt S."/>
            <person name="Cochrane G."/>
            <person name="Meng A."/>
            <person name="Brown T."/>
            <person name="Cohen L."/>
        </authorList>
    </citation>
    <scope>NUCLEOTIDE SEQUENCE</scope>
    <source>
        <strain evidence="8">NIES-381</strain>
    </source>
</reference>
<dbReference type="Gene3D" id="3.30.760.10">
    <property type="entry name" value="RNA Cap, Translation Initiation Factor Eif4e"/>
    <property type="match status" value="1"/>
</dbReference>
<dbReference type="GO" id="GO:0003743">
    <property type="term" value="F:translation initiation factor activity"/>
    <property type="evidence" value="ECO:0007669"/>
    <property type="project" value="UniProtKB-KW"/>
</dbReference>
<accession>A0A7S1IIE2</accession>
<organism evidence="8">
    <name type="scientific">Eutreptiella gymnastica</name>
    <dbReference type="NCBI Taxonomy" id="73025"/>
    <lineage>
        <taxon>Eukaryota</taxon>
        <taxon>Discoba</taxon>
        <taxon>Euglenozoa</taxon>
        <taxon>Euglenida</taxon>
        <taxon>Spirocuta</taxon>
        <taxon>Euglenophyceae</taxon>
        <taxon>Eutreptiales</taxon>
        <taxon>Eutreptiaceae</taxon>
        <taxon>Eutreptiella</taxon>
    </lineage>
</organism>
<evidence type="ECO:0000313" key="8">
    <source>
        <dbReference type="EMBL" id="CAD9013580.1"/>
    </source>
</evidence>
<dbReference type="AlphaFoldDB" id="A0A7S1IIE2"/>
<keyword evidence="3" id="KW-0810">Translation regulation</keyword>
<feature type="region of interest" description="Disordered" evidence="7">
    <location>
        <begin position="707"/>
        <end position="726"/>
    </location>
</feature>
<dbReference type="InterPro" id="IPR023398">
    <property type="entry name" value="TIF_eIF4e-like"/>
</dbReference>
<dbReference type="SUPFAM" id="SSF55008">
    <property type="entry name" value="HMA, heavy metal-associated domain"/>
    <property type="match status" value="1"/>
</dbReference>
<evidence type="ECO:0000256" key="6">
    <source>
        <dbReference type="RuleBase" id="RU004374"/>
    </source>
</evidence>
<dbReference type="GO" id="GO:0000340">
    <property type="term" value="F:RNA 7-methylguanosine cap binding"/>
    <property type="evidence" value="ECO:0007669"/>
    <property type="project" value="TreeGrafter"/>
</dbReference>
<evidence type="ECO:0000256" key="7">
    <source>
        <dbReference type="SAM" id="MobiDB-lite"/>
    </source>
</evidence>
<proteinExistence type="inferred from homology"/>
<name>A0A7S1IIE2_9EUGL</name>
<gene>
    <name evidence="8" type="ORF">EGYM00392_LOCUS24683</name>
</gene>
<dbReference type="GO" id="GO:0006417">
    <property type="term" value="P:regulation of translation"/>
    <property type="evidence" value="ECO:0007669"/>
    <property type="project" value="UniProtKB-KW"/>
</dbReference>
<dbReference type="GO" id="GO:0046872">
    <property type="term" value="F:metal ion binding"/>
    <property type="evidence" value="ECO:0007669"/>
    <property type="project" value="InterPro"/>
</dbReference>
<dbReference type="Pfam" id="PF01652">
    <property type="entry name" value="IF4E"/>
    <property type="match status" value="1"/>
</dbReference>
<dbReference type="GO" id="GO:0016281">
    <property type="term" value="C:eukaryotic translation initiation factor 4F complex"/>
    <property type="evidence" value="ECO:0007669"/>
    <property type="project" value="TreeGrafter"/>
</dbReference>
<evidence type="ECO:0000256" key="3">
    <source>
        <dbReference type="ARBA" id="ARBA00022845"/>
    </source>
</evidence>
<evidence type="ECO:0000256" key="2">
    <source>
        <dbReference type="ARBA" id="ARBA00022540"/>
    </source>
</evidence>
<evidence type="ECO:0000256" key="1">
    <source>
        <dbReference type="ARBA" id="ARBA00009860"/>
    </source>
</evidence>
<evidence type="ECO:0000256" key="5">
    <source>
        <dbReference type="ARBA" id="ARBA00022917"/>
    </source>
</evidence>
<keyword evidence="5 6" id="KW-0648">Protein biosynthesis</keyword>
<comment type="similarity">
    <text evidence="1 6">Belongs to the eukaryotic initiation factor 4E family.</text>
</comment>
<dbReference type="PANTHER" id="PTHR11960:SF8">
    <property type="entry name" value="EUKARYOTIC TRANSLATION INITIATION FACTOR 4E1-RELATED"/>
    <property type="match status" value="1"/>
</dbReference>
<dbReference type="InterPro" id="IPR001040">
    <property type="entry name" value="TIF_eIF_4E"/>
</dbReference>
<evidence type="ECO:0000256" key="4">
    <source>
        <dbReference type="ARBA" id="ARBA00022884"/>
    </source>
</evidence>
<dbReference type="InterPro" id="IPR036163">
    <property type="entry name" value="HMA_dom_sf"/>
</dbReference>
<dbReference type="EMBL" id="HBGA01066244">
    <property type="protein sequence ID" value="CAD9013580.1"/>
    <property type="molecule type" value="Transcribed_RNA"/>
</dbReference>
<keyword evidence="2 6" id="KW-0396">Initiation factor</keyword>
<protein>
    <submittedName>
        <fullName evidence="8">Uncharacterized protein</fullName>
    </submittedName>
</protein>
<dbReference type="PANTHER" id="PTHR11960">
    <property type="entry name" value="EUKARYOTIC TRANSLATION INITIATION FACTOR 4E RELATED"/>
    <property type="match status" value="1"/>
</dbReference>
<sequence length="738" mass="81224">MVDIQPQGASVFTLKRPYNRRMVQEAMNFQAATHVGFNAAVVHSNADLLTIFEDPGATPVKQASHRYTVNIVFCGDTCPVSEPGSASGVVKVQSARYGAQDYRAIQGALLARPEVTTSRIVVRCGPTGVTVEPRQHTELLIVKDIVLQALHDMGLPYHLTRNHIVLLEDETDVILPGCSAEINIAPALASDPYADLSPSAVVSKILPELGCAGHLRTGPNVCAFDLAGSKCRQCIQILIQRLTQSADTCKEYVKVALNWSRNVLLVTHYNEQNASCVRHVTSVLHSLQIPATVLSGGPAEHDVVDAAHMQYECQLYARALQPQRAVGPPGGQTNVLEIALRPDSVSCLTCANLLEKSVSNMLLPLHNVVVDSSRSILMLEYATEQLSESEILSTLGSLGYQPQVVQQGKHLLSALHNVLYARSTLPTGSTVVATVPHVEAEELSDVLGVDQMSSLGCVAAYPAKVYFQPGQQCTSMIFMLTRQHSTTSQISADVEDHSYDLQFLKSPSEPAVPCDMASAPLFLEKEYTIWYDKVVDRSKPNAPDCNLVELESFNTVQDFWLVWKKFDLYRLQEGDVIMVFRKNVQPNIHHPVNKGGGRWYTRALPLETRAKLWTGLVLAMLGENLEDNTNNEVVGVVLSVKPGGDRIEVWVDGDYHHHAKHGHDSVPLHRQLSPTMGDILARVLSLNPGRHRLHYWTHVAYERHRKLHSGSARRDKRKHKMAVACQGSRTPSIALVGA</sequence>